<evidence type="ECO:0000313" key="19">
    <source>
        <dbReference type="Proteomes" id="UP000035159"/>
    </source>
</evidence>
<dbReference type="EC" id="2.7.13.3" evidence="3"/>
<dbReference type="InterPro" id="IPR003661">
    <property type="entry name" value="HisK_dim/P_dom"/>
</dbReference>
<evidence type="ECO:0000256" key="12">
    <source>
        <dbReference type="ARBA" id="ARBA00023012"/>
    </source>
</evidence>
<dbReference type="GO" id="GO:0005886">
    <property type="term" value="C:plasma membrane"/>
    <property type="evidence" value="ECO:0007669"/>
    <property type="project" value="UniProtKB-SubCell"/>
</dbReference>
<evidence type="ECO:0000259" key="17">
    <source>
        <dbReference type="PROSITE" id="PS50885"/>
    </source>
</evidence>
<feature type="coiled-coil region" evidence="14">
    <location>
        <begin position="177"/>
        <end position="208"/>
    </location>
</feature>
<feature type="transmembrane region" description="Helical" evidence="15">
    <location>
        <begin position="130"/>
        <end position="153"/>
    </location>
</feature>
<evidence type="ECO:0000256" key="3">
    <source>
        <dbReference type="ARBA" id="ARBA00012438"/>
    </source>
</evidence>
<dbReference type="Gene3D" id="6.10.340.10">
    <property type="match status" value="1"/>
</dbReference>
<evidence type="ECO:0000256" key="8">
    <source>
        <dbReference type="ARBA" id="ARBA00022741"/>
    </source>
</evidence>
<dbReference type="Gene3D" id="1.10.287.130">
    <property type="match status" value="1"/>
</dbReference>
<evidence type="ECO:0000256" key="15">
    <source>
        <dbReference type="SAM" id="Phobius"/>
    </source>
</evidence>
<dbReference type="PROSITE" id="PS50109">
    <property type="entry name" value="HIS_KIN"/>
    <property type="match status" value="1"/>
</dbReference>
<dbReference type="PROSITE" id="PS50885">
    <property type="entry name" value="HAMP"/>
    <property type="match status" value="1"/>
</dbReference>
<evidence type="ECO:0000256" key="13">
    <source>
        <dbReference type="ARBA" id="ARBA00023136"/>
    </source>
</evidence>
<dbReference type="PANTHER" id="PTHR45528:SF1">
    <property type="entry name" value="SENSOR HISTIDINE KINASE CPXA"/>
    <property type="match status" value="1"/>
</dbReference>
<dbReference type="CDD" id="cd00075">
    <property type="entry name" value="HATPase"/>
    <property type="match status" value="1"/>
</dbReference>
<keyword evidence="6" id="KW-0808">Transferase</keyword>
<keyword evidence="11 15" id="KW-1133">Transmembrane helix</keyword>
<keyword evidence="19" id="KW-1185">Reference proteome</keyword>
<keyword evidence="4" id="KW-1003">Cell membrane</keyword>
<accession>A0A0G2Z9N1</accession>
<dbReference type="KEGG" id="kpf:IX53_05075"/>
<dbReference type="PATRIC" id="fig|1330330.3.peg.1018"/>
<dbReference type="SMART" id="SM00304">
    <property type="entry name" value="HAMP"/>
    <property type="match status" value="1"/>
</dbReference>
<dbReference type="Pfam" id="PF02518">
    <property type="entry name" value="HATPase_c"/>
    <property type="match status" value="1"/>
</dbReference>
<organism evidence="18 19">
    <name type="scientific">Kosmotoga pacifica</name>
    <dbReference type="NCBI Taxonomy" id="1330330"/>
    <lineage>
        <taxon>Bacteria</taxon>
        <taxon>Thermotogati</taxon>
        <taxon>Thermotogota</taxon>
        <taxon>Thermotogae</taxon>
        <taxon>Kosmotogales</taxon>
        <taxon>Kosmotogaceae</taxon>
        <taxon>Kosmotoga</taxon>
    </lineage>
</organism>
<dbReference type="InterPro" id="IPR036097">
    <property type="entry name" value="HisK_dim/P_sf"/>
</dbReference>
<dbReference type="Pfam" id="PF00512">
    <property type="entry name" value="HisKA"/>
    <property type="match status" value="1"/>
</dbReference>
<dbReference type="SUPFAM" id="SSF47384">
    <property type="entry name" value="Homodimeric domain of signal transducing histidine kinase"/>
    <property type="match status" value="1"/>
</dbReference>
<keyword evidence="7 15" id="KW-0812">Transmembrane</keyword>
<keyword evidence="9" id="KW-0418">Kinase</keyword>
<gene>
    <name evidence="18" type="ORF">IX53_05075</name>
</gene>
<keyword evidence="14" id="KW-0175">Coiled coil</keyword>
<keyword evidence="12" id="KW-0902">Two-component regulatory system</keyword>
<dbReference type="InterPro" id="IPR003594">
    <property type="entry name" value="HATPase_dom"/>
</dbReference>
<dbReference type="SMART" id="SM00388">
    <property type="entry name" value="HisKA"/>
    <property type="match status" value="1"/>
</dbReference>
<keyword evidence="10" id="KW-0067">ATP-binding</keyword>
<dbReference type="CDD" id="cd06225">
    <property type="entry name" value="HAMP"/>
    <property type="match status" value="1"/>
</dbReference>
<evidence type="ECO:0000256" key="6">
    <source>
        <dbReference type="ARBA" id="ARBA00022679"/>
    </source>
</evidence>
<evidence type="ECO:0000256" key="10">
    <source>
        <dbReference type="ARBA" id="ARBA00022840"/>
    </source>
</evidence>
<dbReference type="InterPro" id="IPR003660">
    <property type="entry name" value="HAMP_dom"/>
</dbReference>
<dbReference type="Proteomes" id="UP000035159">
    <property type="component" value="Chromosome"/>
</dbReference>
<dbReference type="Pfam" id="PF00672">
    <property type="entry name" value="HAMP"/>
    <property type="match status" value="1"/>
</dbReference>
<dbReference type="GO" id="GO:0005524">
    <property type="term" value="F:ATP binding"/>
    <property type="evidence" value="ECO:0007669"/>
    <property type="project" value="UniProtKB-KW"/>
</dbReference>
<reference evidence="18 19" key="1">
    <citation type="submission" date="2015-04" db="EMBL/GenBank/DDBJ databases">
        <title>Complete Genome Sequence of Kosmotoga pacifica SLHLJ1.</title>
        <authorList>
            <person name="Jiang L.J."/>
            <person name="Shao Z.Z."/>
            <person name="Jebbar M."/>
        </authorList>
    </citation>
    <scope>NUCLEOTIDE SEQUENCE [LARGE SCALE GENOMIC DNA]</scope>
    <source>
        <strain evidence="18 19">SLHLJ1</strain>
    </source>
</reference>
<dbReference type="Gene3D" id="3.30.565.10">
    <property type="entry name" value="Histidine kinase-like ATPase, C-terminal domain"/>
    <property type="match status" value="1"/>
</dbReference>
<dbReference type="AlphaFoldDB" id="A0A0G2Z9N1"/>
<dbReference type="PANTHER" id="PTHR45528">
    <property type="entry name" value="SENSOR HISTIDINE KINASE CPXA"/>
    <property type="match status" value="1"/>
</dbReference>
<evidence type="ECO:0000256" key="9">
    <source>
        <dbReference type="ARBA" id="ARBA00022777"/>
    </source>
</evidence>
<dbReference type="EMBL" id="CP011232">
    <property type="protein sequence ID" value="AKI98272.1"/>
    <property type="molecule type" value="Genomic_DNA"/>
</dbReference>
<comment type="subcellular location">
    <subcellularLocation>
        <location evidence="2">Cell membrane</location>
        <topology evidence="2">Multi-pass membrane protein</topology>
    </subcellularLocation>
</comment>
<name>A0A0G2Z9N1_9BACT</name>
<dbReference type="InterPro" id="IPR050398">
    <property type="entry name" value="HssS/ArlS-like"/>
</dbReference>
<feature type="domain" description="Histidine kinase" evidence="16">
    <location>
        <begin position="211"/>
        <end position="411"/>
    </location>
</feature>
<evidence type="ECO:0000256" key="14">
    <source>
        <dbReference type="SAM" id="Coils"/>
    </source>
</evidence>
<keyword evidence="5" id="KW-0597">Phosphoprotein</keyword>
<dbReference type="PRINTS" id="PR00344">
    <property type="entry name" value="BCTRLSENSOR"/>
</dbReference>
<keyword evidence="13 15" id="KW-0472">Membrane</keyword>
<dbReference type="CDD" id="cd00082">
    <property type="entry name" value="HisKA"/>
    <property type="match status" value="1"/>
</dbReference>
<feature type="domain" description="HAMP" evidence="17">
    <location>
        <begin position="150"/>
        <end position="203"/>
    </location>
</feature>
<dbReference type="GO" id="GO:0000155">
    <property type="term" value="F:phosphorelay sensor kinase activity"/>
    <property type="evidence" value="ECO:0007669"/>
    <property type="project" value="InterPro"/>
</dbReference>
<proteinExistence type="predicted"/>
<dbReference type="SMART" id="SM00387">
    <property type="entry name" value="HATPase_c"/>
    <property type="match status" value="1"/>
</dbReference>
<evidence type="ECO:0000256" key="11">
    <source>
        <dbReference type="ARBA" id="ARBA00022989"/>
    </source>
</evidence>
<sequence>MLILVMAFVFVFVYRVSTTIFINNYSKELLNSYHVFSSTPQRGMGPMGPMVARAFRNQKFYENMFIQIDETVVQNSDELKPQEYQEGPRVVYENGGTYLIYGFIESGKKVIIGTRMFEYEIFLDALKKTLVMGIFLSIALALTFGVIMGSRIARPLKEISKILQATVLSDLSKRIEVESRTKEILELKESLNRALERIEDAYRRQEQFSSDVAHEIRSPLTSIVGFSRLITRWGIEDPEIVLEAAKNITETAEGMITMTESLLFLAKPDLKPELNPVNLKKALQEVCDFLKRSASMEVTLKLPDIMVLTDEELVKLAFKILLENSLKHAPGKPVEVFWERKRSALVFRDYGPGIPEKEKERIFQRFYKVDSSRASSGYGLGLSIFKKIIDTLGLKVSVETPESGGTMFLLEGWNEINPQHN</sequence>
<evidence type="ECO:0000256" key="5">
    <source>
        <dbReference type="ARBA" id="ARBA00022553"/>
    </source>
</evidence>
<dbReference type="InterPro" id="IPR004358">
    <property type="entry name" value="Sig_transdc_His_kin-like_C"/>
</dbReference>
<evidence type="ECO:0000256" key="2">
    <source>
        <dbReference type="ARBA" id="ARBA00004651"/>
    </source>
</evidence>
<dbReference type="InterPro" id="IPR036890">
    <property type="entry name" value="HATPase_C_sf"/>
</dbReference>
<comment type="catalytic activity">
    <reaction evidence="1">
        <text>ATP + protein L-histidine = ADP + protein N-phospho-L-histidine.</text>
        <dbReference type="EC" id="2.7.13.3"/>
    </reaction>
</comment>
<dbReference type="STRING" id="1330330.IX53_05075"/>
<protein>
    <recommendedName>
        <fullName evidence="3">histidine kinase</fullName>
        <ecNumber evidence="3">2.7.13.3</ecNumber>
    </recommendedName>
</protein>
<keyword evidence="8" id="KW-0547">Nucleotide-binding</keyword>
<evidence type="ECO:0000256" key="4">
    <source>
        <dbReference type="ARBA" id="ARBA00022475"/>
    </source>
</evidence>
<dbReference type="SUPFAM" id="SSF55874">
    <property type="entry name" value="ATPase domain of HSP90 chaperone/DNA topoisomerase II/histidine kinase"/>
    <property type="match status" value="1"/>
</dbReference>
<dbReference type="InterPro" id="IPR005467">
    <property type="entry name" value="His_kinase_dom"/>
</dbReference>
<evidence type="ECO:0000313" key="18">
    <source>
        <dbReference type="EMBL" id="AKI98272.1"/>
    </source>
</evidence>
<evidence type="ECO:0000256" key="1">
    <source>
        <dbReference type="ARBA" id="ARBA00000085"/>
    </source>
</evidence>
<evidence type="ECO:0000259" key="16">
    <source>
        <dbReference type="PROSITE" id="PS50109"/>
    </source>
</evidence>
<evidence type="ECO:0000256" key="7">
    <source>
        <dbReference type="ARBA" id="ARBA00022692"/>
    </source>
</evidence>